<dbReference type="Pfam" id="PF00852">
    <property type="entry name" value="Glyco_transf_10"/>
    <property type="match status" value="1"/>
</dbReference>
<dbReference type="PANTHER" id="PTHR48438">
    <property type="entry name" value="ALPHA-(1,3)-FUCOSYLTRANSFERASE C-RELATED"/>
    <property type="match status" value="1"/>
</dbReference>
<evidence type="ECO:0000256" key="13">
    <source>
        <dbReference type="SAM" id="SignalP"/>
    </source>
</evidence>
<dbReference type="GeneID" id="113512179"/>
<protein>
    <recommendedName>
        <fullName evidence="12">Fucosyltransferase</fullName>
        <ecNumber evidence="12">2.4.1.-</ecNumber>
    </recommendedName>
</protein>
<keyword evidence="10" id="KW-0472">Membrane</keyword>
<comment type="pathway">
    <text evidence="2">Protein modification; protein glycosylation.</text>
</comment>
<evidence type="ECO:0000256" key="6">
    <source>
        <dbReference type="ARBA" id="ARBA00022692"/>
    </source>
</evidence>
<keyword evidence="8" id="KW-1133">Transmembrane helix</keyword>
<reference evidence="17" key="1">
    <citation type="submission" date="2025-08" db="UniProtKB">
        <authorList>
            <consortium name="RefSeq"/>
        </authorList>
    </citation>
    <scope>IDENTIFICATION</scope>
    <source>
        <tissue evidence="17">Whole larvae</tissue>
    </source>
</reference>
<feature type="signal peptide" evidence="13">
    <location>
        <begin position="1"/>
        <end position="19"/>
    </location>
</feature>
<dbReference type="InterPro" id="IPR055270">
    <property type="entry name" value="Glyco_tran_10_C"/>
</dbReference>
<keyword evidence="5 12" id="KW-0808">Transferase</keyword>
<evidence type="ECO:0000256" key="5">
    <source>
        <dbReference type="ARBA" id="ARBA00022679"/>
    </source>
</evidence>
<dbReference type="Proteomes" id="UP001652740">
    <property type="component" value="Unplaced"/>
</dbReference>
<dbReference type="SUPFAM" id="SSF53756">
    <property type="entry name" value="UDP-Glycosyltransferase/glycogen phosphorylase"/>
    <property type="match status" value="1"/>
</dbReference>
<dbReference type="Pfam" id="PF17039">
    <property type="entry name" value="Glyco_tran_10_N"/>
    <property type="match status" value="1"/>
</dbReference>
<dbReference type="Gene3D" id="3.40.50.11660">
    <property type="entry name" value="Glycosyl transferase family 10, C-terminal domain"/>
    <property type="match status" value="1"/>
</dbReference>
<evidence type="ECO:0000256" key="11">
    <source>
        <dbReference type="ARBA" id="ARBA00023180"/>
    </source>
</evidence>
<organism evidence="16 17">
    <name type="scientific">Galleria mellonella</name>
    <name type="common">Greater wax moth</name>
    <dbReference type="NCBI Taxonomy" id="7137"/>
    <lineage>
        <taxon>Eukaryota</taxon>
        <taxon>Metazoa</taxon>
        <taxon>Ecdysozoa</taxon>
        <taxon>Arthropoda</taxon>
        <taxon>Hexapoda</taxon>
        <taxon>Insecta</taxon>
        <taxon>Pterygota</taxon>
        <taxon>Neoptera</taxon>
        <taxon>Endopterygota</taxon>
        <taxon>Lepidoptera</taxon>
        <taxon>Glossata</taxon>
        <taxon>Ditrysia</taxon>
        <taxon>Pyraloidea</taxon>
        <taxon>Pyralidae</taxon>
        <taxon>Galleriinae</taxon>
        <taxon>Galleria</taxon>
    </lineage>
</organism>
<dbReference type="InterPro" id="IPR031481">
    <property type="entry name" value="Glyco_tran_10_N"/>
</dbReference>
<evidence type="ECO:0000313" key="16">
    <source>
        <dbReference type="Proteomes" id="UP001652740"/>
    </source>
</evidence>
<evidence type="ECO:0000256" key="7">
    <source>
        <dbReference type="ARBA" id="ARBA00022968"/>
    </source>
</evidence>
<evidence type="ECO:0000256" key="4">
    <source>
        <dbReference type="ARBA" id="ARBA00022676"/>
    </source>
</evidence>
<comment type="subcellular location">
    <subcellularLocation>
        <location evidence="1 12">Golgi apparatus</location>
        <location evidence="1 12">Golgi stack membrane</location>
        <topology evidence="1 12">Single-pass type II membrane protein</topology>
    </subcellularLocation>
</comment>
<evidence type="ECO:0000256" key="2">
    <source>
        <dbReference type="ARBA" id="ARBA00004922"/>
    </source>
</evidence>
<evidence type="ECO:0000256" key="8">
    <source>
        <dbReference type="ARBA" id="ARBA00022989"/>
    </source>
</evidence>
<evidence type="ECO:0000313" key="17">
    <source>
        <dbReference type="RefSeq" id="XP_052749769.1"/>
    </source>
</evidence>
<evidence type="ECO:0000259" key="14">
    <source>
        <dbReference type="Pfam" id="PF00852"/>
    </source>
</evidence>
<dbReference type="RefSeq" id="XP_052749769.1">
    <property type="nucleotide sequence ID" value="XM_052893809.1"/>
</dbReference>
<dbReference type="PANTHER" id="PTHR48438:SF1">
    <property type="entry name" value="ALPHA-(1,3)-FUCOSYLTRANSFERASE C-RELATED"/>
    <property type="match status" value="1"/>
</dbReference>
<sequence length="437" mass="51008">MSKILKAVLISAYSTVVFQLLKTLIVNNTEEIIEIEYMIPTPGTLKKMEWELRKLKNNITAISMNFKMPKRLPTDLKYILKWTQAFSHYDSPIFKNGQEALLKYNCTYRNCYFTGDKSLLLDIRYFDAILFDVENYWDYNPILRSPHQKYIFVGLESADNFPVILPKYDSYYNLTWTYKLDSDIFGAYLIVLDKKGNIVGPKVNMEWINPMLPTSDNIRKKLLVKRKAAAWFVSNCKTKGRREVVAKNLSKELLKYGLSIDIYGWCGKLICSKDHMYDCLEDLENDYYFYLAFENSLAEDYVTEKILYPLLHYTVPIVYGGANYSRFLPPGSYIDAGKLNASQIASLMSQAIMNPKLYAEYFRWHNHYVYKEATEVMKACNLCNVLNTIKVKTSRTKFRKWWNVNKTNRTAAEARRSEDIASLHSYQPAHWKITAAD</sequence>
<evidence type="ECO:0000256" key="12">
    <source>
        <dbReference type="RuleBase" id="RU003832"/>
    </source>
</evidence>
<evidence type="ECO:0000259" key="15">
    <source>
        <dbReference type="Pfam" id="PF17039"/>
    </source>
</evidence>
<feature type="chain" id="PRO_5045626171" description="Fucosyltransferase" evidence="13">
    <location>
        <begin position="20"/>
        <end position="437"/>
    </location>
</feature>
<keyword evidence="6 12" id="KW-0812">Transmembrane</keyword>
<evidence type="ECO:0000256" key="3">
    <source>
        <dbReference type="ARBA" id="ARBA00008919"/>
    </source>
</evidence>
<evidence type="ECO:0000256" key="9">
    <source>
        <dbReference type="ARBA" id="ARBA00023034"/>
    </source>
</evidence>
<dbReference type="InterPro" id="IPR001503">
    <property type="entry name" value="Glyco_trans_10"/>
</dbReference>
<feature type="domain" description="Fucosyltransferase C-terminal" evidence="14">
    <location>
        <begin position="225"/>
        <end position="393"/>
    </location>
</feature>
<keyword evidence="4 12" id="KW-0328">Glycosyltransferase</keyword>
<evidence type="ECO:0000256" key="10">
    <source>
        <dbReference type="ARBA" id="ARBA00023136"/>
    </source>
</evidence>
<keyword evidence="11" id="KW-0325">Glycoprotein</keyword>
<dbReference type="InterPro" id="IPR038577">
    <property type="entry name" value="GT10-like_C_sf"/>
</dbReference>
<evidence type="ECO:0000256" key="1">
    <source>
        <dbReference type="ARBA" id="ARBA00004447"/>
    </source>
</evidence>
<keyword evidence="9 12" id="KW-0333">Golgi apparatus</keyword>
<keyword evidence="7" id="KW-0735">Signal-anchor</keyword>
<keyword evidence="13" id="KW-0732">Signal</keyword>
<accession>A0ABM3MF41</accession>
<comment type="similarity">
    <text evidence="3 12">Belongs to the glycosyltransferase 10 family.</text>
</comment>
<gene>
    <name evidence="17" type="primary">LOC113512179</name>
</gene>
<proteinExistence type="inferred from homology"/>
<name>A0ABM3MF41_GALME</name>
<dbReference type="EC" id="2.4.1.-" evidence="12"/>
<feature type="domain" description="Fucosyltransferase N-terminal" evidence="15">
    <location>
        <begin position="77"/>
        <end position="188"/>
    </location>
</feature>
<keyword evidence="16" id="KW-1185">Reference proteome</keyword>